<accession>A0A5C6YNG3</accession>
<sequence length="232" mass="27347">MILNINKFHIATFIVFIQFLNSASAQSTYQFGLLPSINLNYKLENDWSLISKIESRQLLQSGEFNGSTESQYNYILTDISMITAKKVGLNSRVAGGYLIRLREEKLFHRFIQQYTVVQRLSALRLVHRFSTDQTFSKEEKPEFRLRYRIASEIPLNGESVDPQEFYFKFNNEYLNSWQDSDYDLEIRLVPLLGYNLKNNDKIEVGMGYRVNSFLDNTTRHSFWTSINWFLEI</sequence>
<dbReference type="EMBL" id="VORU01000008">
    <property type="protein sequence ID" value="TXD68851.1"/>
    <property type="molecule type" value="Genomic_DNA"/>
</dbReference>
<organism evidence="1 2">
    <name type="scientific">Aequorivita lipolytica</name>
    <dbReference type="NCBI Taxonomy" id="153267"/>
    <lineage>
        <taxon>Bacteria</taxon>
        <taxon>Pseudomonadati</taxon>
        <taxon>Bacteroidota</taxon>
        <taxon>Flavobacteriia</taxon>
        <taxon>Flavobacteriales</taxon>
        <taxon>Flavobacteriaceae</taxon>
        <taxon>Aequorivita</taxon>
    </lineage>
</organism>
<dbReference type="Proteomes" id="UP000321945">
    <property type="component" value="Unassembled WGS sequence"/>
</dbReference>
<reference evidence="1 2" key="1">
    <citation type="submission" date="2019-08" db="EMBL/GenBank/DDBJ databases">
        <title>Genome of Aequorivita lipolytica Y10-2 (type strain).</title>
        <authorList>
            <person name="Bowman J.P."/>
        </authorList>
    </citation>
    <scope>NUCLEOTIDE SEQUENCE [LARGE SCALE GENOMIC DNA]</scope>
    <source>
        <strain evidence="1 2">Y10-2</strain>
    </source>
</reference>
<dbReference type="InterPro" id="IPR019619">
    <property type="entry name" value="DUF2490"/>
</dbReference>
<evidence type="ECO:0000313" key="1">
    <source>
        <dbReference type="EMBL" id="TXD68851.1"/>
    </source>
</evidence>
<gene>
    <name evidence="1" type="ORF">ESV24_10385</name>
</gene>
<evidence type="ECO:0000313" key="2">
    <source>
        <dbReference type="Proteomes" id="UP000321945"/>
    </source>
</evidence>
<proteinExistence type="predicted"/>
<name>A0A5C6YNG3_9FLAO</name>
<dbReference type="Pfam" id="PF10677">
    <property type="entry name" value="DUF2490"/>
    <property type="match status" value="1"/>
</dbReference>
<dbReference type="AlphaFoldDB" id="A0A5C6YNG3"/>
<dbReference type="OrthoDB" id="1121653at2"/>
<keyword evidence="2" id="KW-1185">Reference proteome</keyword>
<comment type="caution">
    <text evidence="1">The sequence shown here is derived from an EMBL/GenBank/DDBJ whole genome shotgun (WGS) entry which is preliminary data.</text>
</comment>
<protein>
    <submittedName>
        <fullName evidence="1">DUF2490 domain-containing protein</fullName>
    </submittedName>
</protein>